<keyword evidence="1" id="KW-0732">Signal</keyword>
<dbReference type="SMART" id="SM00858">
    <property type="entry name" value="SAF"/>
    <property type="match status" value="1"/>
</dbReference>
<dbReference type="CDD" id="cd11614">
    <property type="entry name" value="SAF_CpaB_FlgA_like"/>
    <property type="match status" value="1"/>
</dbReference>
<dbReference type="InterPro" id="IPR031571">
    <property type="entry name" value="RcpC_dom"/>
</dbReference>
<feature type="chain" id="PRO_5038879468" evidence="1">
    <location>
        <begin position="19"/>
        <end position="243"/>
    </location>
</feature>
<sequence length="243" mass="25864">MKRLRLSTLLLLSSVVMALLATVTVESILRNTVQATRASVKTVPVLVATREVTAGSPLTSTTWRVASVPLGGREPNAFVQSSQVVGKYAAQNLFPGEQLIPQLVSGQVQTLQFADKIPSGDVAMAVLYNPLYDAGGFIQTGDYVSVLGVLTKSYDNNLYESYILANHIYVLSITGQSYSLSGTSGTANATRTVVLAVNPKEANQIAYLETFGQLDLLLEPTHGSPTSLGKQVNNDTVFAGGRP</sequence>
<dbReference type="Pfam" id="PF08666">
    <property type="entry name" value="SAF"/>
    <property type="match status" value="1"/>
</dbReference>
<accession>A0A1V4ETY0</accession>
<dbReference type="Pfam" id="PF16976">
    <property type="entry name" value="RcpC"/>
    <property type="match status" value="1"/>
</dbReference>
<dbReference type="EMBL" id="MWPS01000016">
    <property type="protein sequence ID" value="OPG16397.1"/>
    <property type="molecule type" value="Genomic_DNA"/>
</dbReference>
<feature type="signal peptide" evidence="1">
    <location>
        <begin position="1"/>
        <end position="18"/>
    </location>
</feature>
<dbReference type="InterPro" id="IPR013974">
    <property type="entry name" value="SAF"/>
</dbReference>
<evidence type="ECO:0000256" key="1">
    <source>
        <dbReference type="SAM" id="SignalP"/>
    </source>
</evidence>
<dbReference type="AlphaFoldDB" id="A0A1V4ETY0"/>
<organism evidence="3 4">
    <name type="scientific">Ferroacidibacillus organovorans</name>
    <dbReference type="NCBI Taxonomy" id="1765683"/>
    <lineage>
        <taxon>Bacteria</taxon>
        <taxon>Bacillati</taxon>
        <taxon>Bacillota</taxon>
        <taxon>Bacilli</taxon>
        <taxon>Bacillales</taxon>
        <taxon>Alicyclobacillaceae</taxon>
        <taxon>Ferroacidibacillus</taxon>
    </lineage>
</organism>
<protein>
    <submittedName>
        <fullName evidence="3">Flp pilus assembly protein CpaB</fullName>
    </submittedName>
</protein>
<evidence type="ECO:0000313" key="4">
    <source>
        <dbReference type="Proteomes" id="UP000190229"/>
    </source>
</evidence>
<keyword evidence="4" id="KW-1185">Reference proteome</keyword>
<evidence type="ECO:0000259" key="2">
    <source>
        <dbReference type="SMART" id="SM00858"/>
    </source>
</evidence>
<dbReference type="NCBIfam" id="TIGR03177">
    <property type="entry name" value="pilus_cpaB"/>
    <property type="match status" value="1"/>
</dbReference>
<feature type="domain" description="SAF" evidence="2">
    <location>
        <begin position="43"/>
        <end position="105"/>
    </location>
</feature>
<reference evidence="3 4" key="1">
    <citation type="submission" date="2017-02" db="EMBL/GenBank/DDBJ databases">
        <title>Draft genome of Acidibacillus ferrooxidans Huett2.</title>
        <authorList>
            <person name="Schopf S."/>
        </authorList>
    </citation>
    <scope>NUCLEOTIDE SEQUENCE [LARGE SCALE GENOMIC DNA]</scope>
    <source>
        <strain evidence="3 4">Huett2</strain>
    </source>
</reference>
<evidence type="ECO:0000313" key="3">
    <source>
        <dbReference type="EMBL" id="OPG16397.1"/>
    </source>
</evidence>
<proteinExistence type="predicted"/>
<gene>
    <name evidence="3" type="ORF">B2M26_05835</name>
</gene>
<dbReference type="RefSeq" id="WP_079290195.1">
    <property type="nucleotide sequence ID" value="NZ_MWPS01000016.1"/>
</dbReference>
<dbReference type="Proteomes" id="UP000190229">
    <property type="component" value="Unassembled WGS sequence"/>
</dbReference>
<name>A0A1V4ETY0_9BACL</name>
<dbReference type="InterPro" id="IPR017592">
    <property type="entry name" value="Pilus_assmbl_Flp-typ_CpaB"/>
</dbReference>
<comment type="caution">
    <text evidence="3">The sequence shown here is derived from an EMBL/GenBank/DDBJ whole genome shotgun (WGS) entry which is preliminary data.</text>
</comment>